<evidence type="ECO:0008006" key="4">
    <source>
        <dbReference type="Google" id="ProtNLM"/>
    </source>
</evidence>
<dbReference type="AlphaFoldDB" id="C7NG02"/>
<feature type="transmembrane region" description="Helical" evidence="1">
    <location>
        <begin position="22"/>
        <end position="45"/>
    </location>
</feature>
<dbReference type="EMBL" id="CP001686">
    <property type="protein sequence ID" value="ACV06002.1"/>
    <property type="molecule type" value="Genomic_DNA"/>
</dbReference>
<proteinExistence type="predicted"/>
<keyword evidence="1" id="KW-0472">Membrane</keyword>
<keyword evidence="1" id="KW-0812">Transmembrane</keyword>
<dbReference type="STRING" id="478801.Ksed_09560"/>
<protein>
    <recommendedName>
        <fullName evidence="4">Integral membrane protein</fullName>
    </recommendedName>
</protein>
<dbReference type="KEGG" id="kse:Ksed_09560"/>
<evidence type="ECO:0000313" key="3">
    <source>
        <dbReference type="Proteomes" id="UP000006666"/>
    </source>
</evidence>
<feature type="transmembrane region" description="Helical" evidence="1">
    <location>
        <begin position="80"/>
        <end position="98"/>
    </location>
</feature>
<evidence type="ECO:0000256" key="1">
    <source>
        <dbReference type="SAM" id="Phobius"/>
    </source>
</evidence>
<name>C7NG02_KYTSD</name>
<feature type="transmembrane region" description="Helical" evidence="1">
    <location>
        <begin position="51"/>
        <end position="71"/>
    </location>
</feature>
<keyword evidence="1" id="KW-1133">Transmembrane helix</keyword>
<evidence type="ECO:0000313" key="2">
    <source>
        <dbReference type="EMBL" id="ACV06002.1"/>
    </source>
</evidence>
<dbReference type="Proteomes" id="UP000006666">
    <property type="component" value="Chromosome"/>
</dbReference>
<gene>
    <name evidence="2" type="ordered locus">Ksed_09560</name>
</gene>
<reference evidence="2 3" key="1">
    <citation type="journal article" date="2009" name="Stand. Genomic Sci.">
        <title>Complete genome sequence of Kytococcus sedentarius type strain (541).</title>
        <authorList>
            <person name="Sims D."/>
            <person name="Brettin T."/>
            <person name="Detter J.C."/>
            <person name="Han C."/>
            <person name="Lapidus A."/>
            <person name="Copeland A."/>
            <person name="Glavina Del Rio T."/>
            <person name="Nolan M."/>
            <person name="Chen F."/>
            <person name="Lucas S."/>
            <person name="Tice H."/>
            <person name="Cheng J.F."/>
            <person name="Bruce D."/>
            <person name="Goodwin L."/>
            <person name="Pitluck S."/>
            <person name="Ovchinnikova G."/>
            <person name="Pati A."/>
            <person name="Ivanova N."/>
            <person name="Mavrommatis K."/>
            <person name="Chen A."/>
            <person name="Palaniappan K."/>
            <person name="D'haeseleer P."/>
            <person name="Chain P."/>
            <person name="Bristow J."/>
            <person name="Eisen J.A."/>
            <person name="Markowitz V."/>
            <person name="Hugenholtz P."/>
            <person name="Schneider S."/>
            <person name="Goker M."/>
            <person name="Pukall R."/>
            <person name="Kyrpides N.C."/>
            <person name="Klenk H.P."/>
        </authorList>
    </citation>
    <scope>NUCLEOTIDE SEQUENCE [LARGE SCALE GENOMIC DNA]</scope>
    <source>
        <strain evidence="3">ATCC 14392 / DSM 20547 / JCM 11482 / CCUG 33030 / NBRC 15357 / NCTC 11040 / CCM 314 / 541</strain>
    </source>
</reference>
<dbReference type="RefSeq" id="WP_012802416.1">
    <property type="nucleotide sequence ID" value="NC_013169.1"/>
</dbReference>
<organism evidence="2 3">
    <name type="scientific">Kytococcus sedentarius (strain ATCC 14392 / DSM 20547 / JCM 11482 / CCUG 33030 / NBRC 15357 / NCTC 11040 / CCM 314 / 541)</name>
    <name type="common">Micrococcus sedentarius</name>
    <dbReference type="NCBI Taxonomy" id="478801"/>
    <lineage>
        <taxon>Bacteria</taxon>
        <taxon>Bacillati</taxon>
        <taxon>Actinomycetota</taxon>
        <taxon>Actinomycetes</taxon>
        <taxon>Micrococcales</taxon>
        <taxon>Kytococcaceae</taxon>
        <taxon>Kytococcus</taxon>
    </lineage>
</organism>
<dbReference type="eggNOG" id="ENOG5032RMD">
    <property type="taxonomic scope" value="Bacteria"/>
</dbReference>
<accession>C7NG02</accession>
<feature type="transmembrane region" description="Helical" evidence="1">
    <location>
        <begin position="118"/>
        <end position="135"/>
    </location>
</feature>
<dbReference type="HOGENOM" id="CLU_122776_1_0_11"/>
<sequence>MSAPTPSAPTTGSRLSSGFGRLLVAAYGVLALAATGRSVMQLVAYFERAPLAYLLSTVAALIYLVATVAMVRGGHGGRRVALWAISIEMAGVLVVGAMSVTLPELFPDETVWSTFGKQYFYVPLVLPALGLWWLLRGADSTR</sequence>
<keyword evidence="3" id="KW-1185">Reference proteome</keyword>